<evidence type="ECO:0000313" key="3">
    <source>
        <dbReference type="Proteomes" id="UP001172101"/>
    </source>
</evidence>
<dbReference type="RefSeq" id="XP_060290892.1">
    <property type="nucleotide sequence ID" value="XM_060435477.1"/>
</dbReference>
<feature type="chain" id="PRO_5041299969" evidence="1">
    <location>
        <begin position="25"/>
        <end position="138"/>
    </location>
</feature>
<evidence type="ECO:0000256" key="1">
    <source>
        <dbReference type="SAM" id="SignalP"/>
    </source>
</evidence>
<proteinExistence type="predicted"/>
<name>A0AA39ZUX4_9PEZI</name>
<organism evidence="2 3">
    <name type="scientific">Lasiosphaeria miniovina</name>
    <dbReference type="NCBI Taxonomy" id="1954250"/>
    <lineage>
        <taxon>Eukaryota</taxon>
        <taxon>Fungi</taxon>
        <taxon>Dikarya</taxon>
        <taxon>Ascomycota</taxon>
        <taxon>Pezizomycotina</taxon>
        <taxon>Sordariomycetes</taxon>
        <taxon>Sordariomycetidae</taxon>
        <taxon>Sordariales</taxon>
        <taxon>Lasiosphaeriaceae</taxon>
        <taxon>Lasiosphaeria</taxon>
    </lineage>
</organism>
<sequence>MQERMAWPIMVMVVVVVVLKCSVAREIERAAAWTKMVVSACARSEVDEFKEPAAVGAVLVVNDGNHAVILAAVDAFAIYVPSVNGARVSLAAELALVPAGICGLLPGAHVGCLVVMACFSSILWRLRAGGDEAVDGRE</sequence>
<feature type="signal peptide" evidence="1">
    <location>
        <begin position="1"/>
        <end position="24"/>
    </location>
</feature>
<dbReference type="EMBL" id="JAUIRO010000008">
    <property type="protein sequence ID" value="KAK0704033.1"/>
    <property type="molecule type" value="Genomic_DNA"/>
</dbReference>
<keyword evidence="1" id="KW-0732">Signal</keyword>
<keyword evidence="3" id="KW-1185">Reference proteome</keyword>
<gene>
    <name evidence="2" type="ORF">B0T26DRAFT_521402</name>
</gene>
<dbReference type="GeneID" id="85318747"/>
<dbReference type="AlphaFoldDB" id="A0AA39ZUX4"/>
<protein>
    <submittedName>
        <fullName evidence="2">Uncharacterized protein</fullName>
    </submittedName>
</protein>
<evidence type="ECO:0000313" key="2">
    <source>
        <dbReference type="EMBL" id="KAK0704033.1"/>
    </source>
</evidence>
<accession>A0AA39ZUX4</accession>
<dbReference type="Proteomes" id="UP001172101">
    <property type="component" value="Unassembled WGS sequence"/>
</dbReference>
<reference evidence="2" key="1">
    <citation type="submission" date="2023-06" db="EMBL/GenBank/DDBJ databases">
        <title>Genome-scale phylogeny and comparative genomics of the fungal order Sordariales.</title>
        <authorList>
            <consortium name="Lawrence Berkeley National Laboratory"/>
            <person name="Hensen N."/>
            <person name="Bonometti L."/>
            <person name="Westerberg I."/>
            <person name="Brannstrom I.O."/>
            <person name="Guillou S."/>
            <person name="Cros-Aarteil S."/>
            <person name="Calhoun S."/>
            <person name="Haridas S."/>
            <person name="Kuo A."/>
            <person name="Mondo S."/>
            <person name="Pangilinan J."/>
            <person name="Riley R."/>
            <person name="LaButti K."/>
            <person name="Andreopoulos B."/>
            <person name="Lipzen A."/>
            <person name="Chen C."/>
            <person name="Yanf M."/>
            <person name="Daum C."/>
            <person name="Ng V."/>
            <person name="Clum A."/>
            <person name="Steindorff A."/>
            <person name="Ohm R."/>
            <person name="Martin F."/>
            <person name="Silar P."/>
            <person name="Natvig D."/>
            <person name="Lalanne C."/>
            <person name="Gautier V."/>
            <person name="Ament-velasquez S.L."/>
            <person name="Kruys A."/>
            <person name="Hutchinson M.I."/>
            <person name="Powell A.J."/>
            <person name="Barry K."/>
            <person name="Miller A.N."/>
            <person name="Grigoriev I.V."/>
            <person name="Debuchy R."/>
            <person name="Gladieux P."/>
            <person name="Thoren M.H."/>
            <person name="Johannesson H."/>
        </authorList>
    </citation>
    <scope>NUCLEOTIDE SEQUENCE</scope>
    <source>
        <strain evidence="2">SMH2392-1A</strain>
    </source>
</reference>
<comment type="caution">
    <text evidence="2">The sequence shown here is derived from an EMBL/GenBank/DDBJ whole genome shotgun (WGS) entry which is preliminary data.</text>
</comment>